<dbReference type="PROSITE" id="PS50222">
    <property type="entry name" value="EF_HAND_2"/>
    <property type="match status" value="2"/>
</dbReference>
<dbReference type="CDD" id="cd00051">
    <property type="entry name" value="EFh"/>
    <property type="match status" value="1"/>
</dbReference>
<dbReference type="AlphaFoldDB" id="A0A6U4UIT3"/>
<dbReference type="InterPro" id="IPR018247">
    <property type="entry name" value="EF_Hand_1_Ca_BS"/>
</dbReference>
<dbReference type="InterPro" id="IPR011992">
    <property type="entry name" value="EF-hand-dom_pair"/>
</dbReference>
<dbReference type="Pfam" id="PF12766">
    <property type="entry name" value="Pyridox_oxase_2"/>
    <property type="match status" value="1"/>
</dbReference>
<dbReference type="InterPro" id="IPR012349">
    <property type="entry name" value="Split_barrel_FMN-bd"/>
</dbReference>
<dbReference type="SMART" id="SM00054">
    <property type="entry name" value="EFh"/>
    <property type="match status" value="2"/>
</dbReference>
<reference evidence="3" key="1">
    <citation type="submission" date="2021-01" db="EMBL/GenBank/DDBJ databases">
        <authorList>
            <person name="Corre E."/>
            <person name="Pelletier E."/>
            <person name="Niang G."/>
            <person name="Scheremetjew M."/>
            <person name="Finn R."/>
            <person name="Kale V."/>
            <person name="Holt S."/>
            <person name="Cochrane G."/>
            <person name="Meng A."/>
            <person name="Brown T."/>
            <person name="Cohen L."/>
        </authorList>
    </citation>
    <scope>NUCLEOTIDE SEQUENCE</scope>
    <source>
        <strain evidence="3">CCMP441</strain>
    </source>
</reference>
<gene>
    <name evidence="3" type="ORF">HAND1043_LOCUS18347</name>
</gene>
<feature type="domain" description="EF-hand" evidence="2">
    <location>
        <begin position="353"/>
        <end position="388"/>
    </location>
</feature>
<dbReference type="InterPro" id="IPR002048">
    <property type="entry name" value="EF_hand_dom"/>
</dbReference>
<evidence type="ECO:0000259" key="2">
    <source>
        <dbReference type="PROSITE" id="PS50222"/>
    </source>
</evidence>
<dbReference type="InterPro" id="IPR024624">
    <property type="entry name" value="Pyridox_Oxase_Alr4036_FMN-bd"/>
</dbReference>
<keyword evidence="1" id="KW-0106">Calcium</keyword>
<dbReference type="GO" id="GO:0010181">
    <property type="term" value="F:FMN binding"/>
    <property type="evidence" value="ECO:0007669"/>
    <property type="project" value="InterPro"/>
</dbReference>
<dbReference type="GO" id="GO:0005509">
    <property type="term" value="F:calcium ion binding"/>
    <property type="evidence" value="ECO:0007669"/>
    <property type="project" value="InterPro"/>
</dbReference>
<protein>
    <recommendedName>
        <fullName evidence="2">EF-hand domain-containing protein</fullName>
    </recommendedName>
</protein>
<sequence>MARNTAEEARIVDLVEKAVHAILYKLKDKSNSFYRSKGCRDLLSLEQKHPGFLDKSKMDRELWIVTVEMLIPLATKDIDEDVKKFAEKALFAMNAEFDEESKQWVTSDKALEAKQKAAMLKTVGDAAINESLMDGEPVYRQYNAWRTALLRSIRENRTVSGAGNLELIALRANGTRMNRVVNFRGFLPDRKGEPGDRLYYVTDSNVEKAEQVARDTEGYVLWKFKKSNETYIITGQFNSISSYRGEKYYDDMEPVKRVVPEEDPSLIQYRRIAWNASPDAERDGFLWPEKQILATDRHTDGLMRLALQGLCMNPVSHMVQEPTTVFERIDKDRSGTVNYEEFCLALKEGKVFMGEPEKKQLWDFLDSDKGGEVEYEEFNRYAERTHIPDNFLVMYIEPFKVERIGPGDQYGHPEEGGAVYRWLYELMEDESWSNMLMGAE</sequence>
<dbReference type="PROSITE" id="PS00018">
    <property type="entry name" value="EF_HAND_1"/>
    <property type="match status" value="2"/>
</dbReference>
<evidence type="ECO:0000256" key="1">
    <source>
        <dbReference type="ARBA" id="ARBA00022837"/>
    </source>
</evidence>
<dbReference type="SUPFAM" id="SSF47473">
    <property type="entry name" value="EF-hand"/>
    <property type="match status" value="1"/>
</dbReference>
<dbReference type="EMBL" id="HBFK01030137">
    <property type="protein sequence ID" value="CAD8751841.1"/>
    <property type="molecule type" value="Transcribed_RNA"/>
</dbReference>
<organism evidence="3">
    <name type="scientific">Hemiselmis andersenii</name>
    <name type="common">Cryptophyte alga</name>
    <dbReference type="NCBI Taxonomy" id="464988"/>
    <lineage>
        <taxon>Eukaryota</taxon>
        <taxon>Cryptophyceae</taxon>
        <taxon>Cryptomonadales</taxon>
        <taxon>Hemiselmidaceae</taxon>
        <taxon>Hemiselmis</taxon>
    </lineage>
</organism>
<proteinExistence type="predicted"/>
<dbReference type="Gene3D" id="1.10.238.10">
    <property type="entry name" value="EF-hand"/>
    <property type="match status" value="1"/>
</dbReference>
<accession>A0A6U4UIT3</accession>
<evidence type="ECO:0000313" key="3">
    <source>
        <dbReference type="EMBL" id="CAD8751841.1"/>
    </source>
</evidence>
<name>A0A6U4UIT3_HEMAN</name>
<dbReference type="Gene3D" id="2.30.110.10">
    <property type="entry name" value="Electron Transport, Fmn-binding Protein, Chain A"/>
    <property type="match status" value="1"/>
</dbReference>
<feature type="domain" description="EF-hand" evidence="2">
    <location>
        <begin position="317"/>
        <end position="352"/>
    </location>
</feature>